<dbReference type="AlphaFoldDB" id="A0A152A3G7"/>
<dbReference type="EMBL" id="LODT01000013">
    <property type="protein sequence ID" value="KYR00788.1"/>
    <property type="molecule type" value="Genomic_DNA"/>
</dbReference>
<dbReference type="InParanoid" id="A0A152A3G7"/>
<name>A0A152A3G7_TIELA</name>
<reference evidence="1 2" key="1">
    <citation type="submission" date="2015-12" db="EMBL/GenBank/DDBJ databases">
        <title>Dictyostelia acquired genes for synthesis and detection of signals that induce cell-type specialization by lateral gene transfer from prokaryotes.</title>
        <authorList>
            <person name="Gloeckner G."/>
            <person name="Schaap P."/>
        </authorList>
    </citation>
    <scope>NUCLEOTIDE SEQUENCE [LARGE SCALE GENOMIC DNA]</scope>
    <source>
        <strain evidence="1 2">TK</strain>
    </source>
</reference>
<keyword evidence="2" id="KW-1185">Reference proteome</keyword>
<comment type="caution">
    <text evidence="1">The sequence shown here is derived from an EMBL/GenBank/DDBJ whole genome shotgun (WGS) entry which is preliminary data.</text>
</comment>
<dbReference type="Proteomes" id="UP000076078">
    <property type="component" value="Unassembled WGS sequence"/>
</dbReference>
<proteinExistence type="predicted"/>
<organism evidence="1 2">
    <name type="scientific">Tieghemostelium lacteum</name>
    <name type="common">Slime mold</name>
    <name type="synonym">Dictyostelium lacteum</name>
    <dbReference type="NCBI Taxonomy" id="361077"/>
    <lineage>
        <taxon>Eukaryota</taxon>
        <taxon>Amoebozoa</taxon>
        <taxon>Evosea</taxon>
        <taxon>Eumycetozoa</taxon>
        <taxon>Dictyostelia</taxon>
        <taxon>Dictyosteliales</taxon>
        <taxon>Raperosteliaceae</taxon>
        <taxon>Tieghemostelium</taxon>
    </lineage>
</organism>
<accession>A0A152A3G7</accession>
<protein>
    <submittedName>
        <fullName evidence="1">Uncharacterized protein</fullName>
    </submittedName>
</protein>
<evidence type="ECO:0000313" key="1">
    <source>
        <dbReference type="EMBL" id="KYR00788.1"/>
    </source>
</evidence>
<evidence type="ECO:0000313" key="2">
    <source>
        <dbReference type="Proteomes" id="UP000076078"/>
    </source>
</evidence>
<gene>
    <name evidence="1" type="ORF">DLAC_02835</name>
</gene>
<sequence>MLNLHRVQILCILQQVMVYQVSISPIGPDIEPIVVADQLSPIEYSIENFNPTNVDSGIYYFGICLNTQYLTTLCSTSLELQFDGYPYYFEMLNYGYYNGTN</sequence>